<proteinExistence type="predicted"/>
<feature type="non-terminal residue" evidence="1">
    <location>
        <position position="102"/>
    </location>
</feature>
<name>A0A392SMA5_9FABA</name>
<protein>
    <submittedName>
        <fullName evidence="1">Uncharacterized protein</fullName>
    </submittedName>
</protein>
<accession>A0A392SMA5</accession>
<sequence length="102" mass="11470">AIRPSGRLVEVLPPVGQDLREGVPARACVYPPRPLGGPKTKVEALTKLLKETSLREEKAIENLRATEYQVLTFSKRLKDYEDSELGLLRKENMGLKSHVNFL</sequence>
<keyword evidence="2" id="KW-1185">Reference proteome</keyword>
<dbReference type="EMBL" id="LXQA010395341">
    <property type="protein sequence ID" value="MCI49060.1"/>
    <property type="molecule type" value="Genomic_DNA"/>
</dbReference>
<evidence type="ECO:0000313" key="1">
    <source>
        <dbReference type="EMBL" id="MCI49060.1"/>
    </source>
</evidence>
<feature type="non-terminal residue" evidence="1">
    <location>
        <position position="1"/>
    </location>
</feature>
<evidence type="ECO:0000313" key="2">
    <source>
        <dbReference type="Proteomes" id="UP000265520"/>
    </source>
</evidence>
<organism evidence="1 2">
    <name type="scientific">Trifolium medium</name>
    <dbReference type="NCBI Taxonomy" id="97028"/>
    <lineage>
        <taxon>Eukaryota</taxon>
        <taxon>Viridiplantae</taxon>
        <taxon>Streptophyta</taxon>
        <taxon>Embryophyta</taxon>
        <taxon>Tracheophyta</taxon>
        <taxon>Spermatophyta</taxon>
        <taxon>Magnoliopsida</taxon>
        <taxon>eudicotyledons</taxon>
        <taxon>Gunneridae</taxon>
        <taxon>Pentapetalae</taxon>
        <taxon>rosids</taxon>
        <taxon>fabids</taxon>
        <taxon>Fabales</taxon>
        <taxon>Fabaceae</taxon>
        <taxon>Papilionoideae</taxon>
        <taxon>50 kb inversion clade</taxon>
        <taxon>NPAAA clade</taxon>
        <taxon>Hologalegina</taxon>
        <taxon>IRL clade</taxon>
        <taxon>Trifolieae</taxon>
        <taxon>Trifolium</taxon>
    </lineage>
</organism>
<dbReference type="Proteomes" id="UP000265520">
    <property type="component" value="Unassembled WGS sequence"/>
</dbReference>
<dbReference type="AlphaFoldDB" id="A0A392SMA5"/>
<comment type="caution">
    <text evidence="1">The sequence shown here is derived from an EMBL/GenBank/DDBJ whole genome shotgun (WGS) entry which is preliminary data.</text>
</comment>
<reference evidence="1 2" key="1">
    <citation type="journal article" date="2018" name="Front. Plant Sci.">
        <title>Red Clover (Trifolium pratense) and Zigzag Clover (T. medium) - A Picture of Genomic Similarities and Differences.</title>
        <authorList>
            <person name="Dluhosova J."/>
            <person name="Istvanek J."/>
            <person name="Nedelnik J."/>
            <person name="Repkova J."/>
        </authorList>
    </citation>
    <scope>NUCLEOTIDE SEQUENCE [LARGE SCALE GENOMIC DNA]</scope>
    <source>
        <strain evidence="2">cv. 10/8</strain>
        <tissue evidence="1">Leaf</tissue>
    </source>
</reference>